<dbReference type="GO" id="GO:0047444">
    <property type="term" value="F:N-acylneuraminate-9-phosphate synthase activity"/>
    <property type="evidence" value="ECO:0007669"/>
    <property type="project" value="TreeGrafter"/>
</dbReference>
<dbReference type="Gene3D" id="3.20.20.70">
    <property type="entry name" value="Aldolase class I"/>
    <property type="match status" value="1"/>
</dbReference>
<dbReference type="InterPro" id="IPR013132">
    <property type="entry name" value="PseI/NeuA/B-like_N"/>
</dbReference>
<dbReference type="InterPro" id="IPR051690">
    <property type="entry name" value="PseI-like"/>
</dbReference>
<sequence>MLIIQGRCISLNHPTYFIADIAANHNGSLKQAKELIALAKKAGADAVKFQHFRAEKIVSRYGFESLSGQLSHQRKWKKSVFEIYQEASLPWEWTQELKQHCDQEGIHFLSAPYDLETIDMLEPYIAAYKIGSGDINWYESLERIAAKQKPVLLSTGASTIPEVKAAVHLIEKINPQLCVMQCNTNYTADPENFKHVNLNVLKEYARRFPDVVLGLSDHTIGHTTVLGAVALGARVIEKHFTSNRQQEGPDHAFSTEPNEWRDMVLKVREMECALGDGNKRIEQNELETVIVQRRGCRAARDLQLGTVLGRADIEPLRPASPNTISPNEAYRMVGKKINKFIPKGEAFQWEMFPE</sequence>
<dbReference type="InterPro" id="IPR036732">
    <property type="entry name" value="AFP_Neu5c_C_sf"/>
</dbReference>
<dbReference type="SMART" id="SM00858">
    <property type="entry name" value="SAF"/>
    <property type="match status" value="1"/>
</dbReference>
<dbReference type="GO" id="GO:0016051">
    <property type="term" value="P:carbohydrate biosynthetic process"/>
    <property type="evidence" value="ECO:0007669"/>
    <property type="project" value="InterPro"/>
</dbReference>
<dbReference type="InterPro" id="IPR057736">
    <property type="entry name" value="SAF_PseI/NeuA/NeuB"/>
</dbReference>
<organism evidence="2 3">
    <name type="scientific">Candidatus Danuiimicrobium aquiferis</name>
    <dbReference type="NCBI Taxonomy" id="1801832"/>
    <lineage>
        <taxon>Bacteria</taxon>
        <taxon>Pseudomonadati</taxon>
        <taxon>Candidatus Omnitrophota</taxon>
        <taxon>Candidatus Danuiimicrobium</taxon>
    </lineage>
</organism>
<dbReference type="PANTHER" id="PTHR42966">
    <property type="entry name" value="N-ACETYLNEURAMINATE SYNTHASE"/>
    <property type="match status" value="1"/>
</dbReference>
<dbReference type="PANTHER" id="PTHR42966:SF2">
    <property type="entry name" value="PSEUDAMINIC ACID SYNTHASE"/>
    <property type="match status" value="1"/>
</dbReference>
<dbReference type="PROSITE" id="PS50844">
    <property type="entry name" value="AFP_LIKE"/>
    <property type="match status" value="1"/>
</dbReference>
<comment type="caution">
    <text evidence="2">The sequence shown here is derived from an EMBL/GenBank/DDBJ whole genome shotgun (WGS) entry which is preliminary data.</text>
</comment>
<dbReference type="CDD" id="cd11615">
    <property type="entry name" value="SAF_NeuB_like"/>
    <property type="match status" value="1"/>
</dbReference>
<dbReference type="Proteomes" id="UP000178187">
    <property type="component" value="Unassembled WGS sequence"/>
</dbReference>
<evidence type="ECO:0000313" key="3">
    <source>
        <dbReference type="Proteomes" id="UP000178187"/>
    </source>
</evidence>
<evidence type="ECO:0000259" key="1">
    <source>
        <dbReference type="PROSITE" id="PS50844"/>
    </source>
</evidence>
<proteinExistence type="predicted"/>
<reference evidence="2 3" key="1">
    <citation type="journal article" date="2016" name="Nat. Commun.">
        <title>Thousands of microbial genomes shed light on interconnected biogeochemical processes in an aquifer system.</title>
        <authorList>
            <person name="Anantharaman K."/>
            <person name="Brown C.T."/>
            <person name="Hug L.A."/>
            <person name="Sharon I."/>
            <person name="Castelle C.J."/>
            <person name="Probst A.J."/>
            <person name="Thomas B.C."/>
            <person name="Singh A."/>
            <person name="Wilkins M.J."/>
            <person name="Karaoz U."/>
            <person name="Brodie E.L."/>
            <person name="Williams K.H."/>
            <person name="Hubbard S.S."/>
            <person name="Banfield J.F."/>
        </authorList>
    </citation>
    <scope>NUCLEOTIDE SEQUENCE [LARGE SCALE GENOMIC DNA]</scope>
</reference>
<protein>
    <submittedName>
        <fullName evidence="2">N-acetylneuraminate synthase</fullName>
    </submittedName>
</protein>
<dbReference type="SUPFAM" id="SSF51569">
    <property type="entry name" value="Aldolase"/>
    <property type="match status" value="1"/>
</dbReference>
<dbReference type="EMBL" id="MHFR01000024">
    <property type="protein sequence ID" value="OGW98850.1"/>
    <property type="molecule type" value="Genomic_DNA"/>
</dbReference>
<evidence type="ECO:0000313" key="2">
    <source>
        <dbReference type="EMBL" id="OGW98850.1"/>
    </source>
</evidence>
<feature type="domain" description="AFP-like" evidence="1">
    <location>
        <begin position="295"/>
        <end position="354"/>
    </location>
</feature>
<dbReference type="InterPro" id="IPR013974">
    <property type="entry name" value="SAF"/>
</dbReference>
<accession>A0A1G1L121</accession>
<name>A0A1G1L121_9BACT</name>
<dbReference type="Pfam" id="PF08666">
    <property type="entry name" value="SAF"/>
    <property type="match status" value="1"/>
</dbReference>
<dbReference type="InterPro" id="IPR013785">
    <property type="entry name" value="Aldolase_TIM"/>
</dbReference>
<gene>
    <name evidence="2" type="ORF">A3G33_10365</name>
</gene>
<dbReference type="Pfam" id="PF03102">
    <property type="entry name" value="NeuB"/>
    <property type="match status" value="1"/>
</dbReference>
<dbReference type="Gene3D" id="3.90.1210.10">
    <property type="entry name" value="Antifreeze-like/N-acetylneuraminic acid synthase C-terminal domain"/>
    <property type="match status" value="1"/>
</dbReference>
<dbReference type="AlphaFoldDB" id="A0A1G1L121"/>
<dbReference type="SUPFAM" id="SSF51269">
    <property type="entry name" value="AFP III-like domain"/>
    <property type="match status" value="1"/>
</dbReference>
<dbReference type="InterPro" id="IPR006190">
    <property type="entry name" value="SAF_AFP_Neu5Ac"/>
</dbReference>